<reference evidence="7" key="1">
    <citation type="submission" date="2009-10" db="EMBL/GenBank/DDBJ databases">
        <title>The complete chromosome of Gordonia bronchialis DSM 43247.</title>
        <authorList>
            <consortium name="US DOE Joint Genome Institute (JGI-PGF)"/>
            <person name="Lucas S."/>
            <person name="Copeland A."/>
            <person name="Lapidus A."/>
            <person name="Glavina del Rio T."/>
            <person name="Dalin E."/>
            <person name="Tice H."/>
            <person name="Bruce D."/>
            <person name="Goodwin L."/>
            <person name="Pitluck S."/>
            <person name="Kyrpides N."/>
            <person name="Mavromatis K."/>
            <person name="Ivanova N."/>
            <person name="Ovchinnikova G."/>
            <person name="Saunders E."/>
            <person name="Brettin T."/>
            <person name="Detter J.C."/>
            <person name="Han C."/>
            <person name="Larimer F."/>
            <person name="Land M."/>
            <person name="Hauser L."/>
            <person name="Markowitz V."/>
            <person name="Cheng J.-F."/>
            <person name="Hugenholtz P."/>
            <person name="Woyke T."/>
            <person name="Wu D."/>
            <person name="Jando M."/>
            <person name="Schneider S."/>
            <person name="Goeker M."/>
            <person name="Klenk H.-P."/>
            <person name="Eisen J.A."/>
        </authorList>
    </citation>
    <scope>NUCLEOTIDE SEQUENCE [LARGE SCALE GENOMIC DNA]</scope>
    <source>
        <strain evidence="7">ATCC 25592 / DSM 43247 / BCRC 13721 / JCM 3198 / KCTC 3076 / NBRC 16047 / NCTC 10667</strain>
    </source>
</reference>
<evidence type="ECO:0000256" key="2">
    <source>
        <dbReference type="ARBA" id="ARBA00022448"/>
    </source>
</evidence>
<proteinExistence type="inferred from homology"/>
<accession>D0L472</accession>
<dbReference type="InterPro" id="IPR003593">
    <property type="entry name" value="AAA+_ATPase"/>
</dbReference>
<dbReference type="eggNOG" id="COG1121">
    <property type="taxonomic scope" value="Bacteria"/>
</dbReference>
<evidence type="ECO:0000256" key="4">
    <source>
        <dbReference type="ARBA" id="ARBA00022840"/>
    </source>
</evidence>
<evidence type="ECO:0000256" key="3">
    <source>
        <dbReference type="ARBA" id="ARBA00022741"/>
    </source>
</evidence>
<dbReference type="SUPFAM" id="SSF52540">
    <property type="entry name" value="P-loop containing nucleoside triphosphate hydrolases"/>
    <property type="match status" value="1"/>
</dbReference>
<dbReference type="OrthoDB" id="3282096at2"/>
<dbReference type="GO" id="GO:0005524">
    <property type="term" value="F:ATP binding"/>
    <property type="evidence" value="ECO:0007669"/>
    <property type="project" value="UniProtKB-KW"/>
</dbReference>
<sequence>MTGQPAVAFHDARLAFGDRVLWDHLDLEIAPGEFVAVLGPNGSGKTSFLRTLLRQYPLTGGSVTVTEPIGYVPQQHSDDADPMALRGRDLVGFGVDGKRWGLGLAGRRRRAMIVDDALAQVGAQAYANAPVGVLSGGEQQRLRVAQALTTDPRLLLCDEPLASLDPANQERVVELIDARRRRANTAIVFVTHEINPILPYVDRVLYLVGGRFRVGTTAEVMNTATLSELYGSDVEVLRVKGRLVVIGGEDGHHCVETTEDVGS</sequence>
<dbReference type="EMBL" id="CP001802">
    <property type="protein sequence ID" value="ACY20296.1"/>
    <property type="molecule type" value="Genomic_DNA"/>
</dbReference>
<dbReference type="SMART" id="SM00382">
    <property type="entry name" value="AAA"/>
    <property type="match status" value="1"/>
</dbReference>
<dbReference type="PROSITE" id="PS00211">
    <property type="entry name" value="ABC_TRANSPORTER_1"/>
    <property type="match status" value="1"/>
</dbReference>
<dbReference type="InterPro" id="IPR003439">
    <property type="entry name" value="ABC_transporter-like_ATP-bd"/>
</dbReference>
<reference evidence="6 7" key="2">
    <citation type="journal article" date="2010" name="Stand. Genomic Sci.">
        <title>Complete genome sequence of Gordonia bronchialis type strain (3410).</title>
        <authorList>
            <person name="Ivanova N."/>
            <person name="Sikorski J."/>
            <person name="Jando M."/>
            <person name="Lapidus A."/>
            <person name="Nolan M."/>
            <person name="Lucas S."/>
            <person name="Del Rio T.G."/>
            <person name="Tice H."/>
            <person name="Copeland A."/>
            <person name="Cheng J.F."/>
            <person name="Chen F."/>
            <person name="Bruce D."/>
            <person name="Goodwin L."/>
            <person name="Pitluck S."/>
            <person name="Mavromatis K."/>
            <person name="Ovchinnikova G."/>
            <person name="Pati A."/>
            <person name="Chen A."/>
            <person name="Palaniappan K."/>
            <person name="Land M."/>
            <person name="Hauser L."/>
            <person name="Chang Y.J."/>
            <person name="Jeffries C.D."/>
            <person name="Chain P."/>
            <person name="Saunders E."/>
            <person name="Han C."/>
            <person name="Detter J.C."/>
            <person name="Brettin T."/>
            <person name="Rohde M."/>
            <person name="Goker M."/>
            <person name="Bristow J."/>
            <person name="Eisen J.A."/>
            <person name="Markowitz V."/>
            <person name="Hugenholtz P."/>
            <person name="Klenk H.P."/>
            <person name="Kyrpides N.C."/>
        </authorList>
    </citation>
    <scope>NUCLEOTIDE SEQUENCE [LARGE SCALE GENOMIC DNA]</scope>
    <source>
        <strain evidence="7">ATCC 25592 / DSM 43247 / BCRC 13721 / JCM 3198 / KCTC 3076 / NBRC 16047 / NCTC 10667</strain>
    </source>
</reference>
<dbReference type="HOGENOM" id="CLU_000604_1_11_11"/>
<feature type="domain" description="ABC transporter" evidence="5">
    <location>
        <begin position="7"/>
        <end position="234"/>
    </location>
</feature>
<dbReference type="GO" id="GO:0016887">
    <property type="term" value="F:ATP hydrolysis activity"/>
    <property type="evidence" value="ECO:0007669"/>
    <property type="project" value="InterPro"/>
</dbReference>
<dbReference type="RefSeq" id="WP_012832875.1">
    <property type="nucleotide sequence ID" value="NC_013441.1"/>
</dbReference>
<gene>
    <name evidence="6" type="ordered locus">Gbro_0985</name>
</gene>
<keyword evidence="3" id="KW-0547">Nucleotide-binding</keyword>
<dbReference type="InterPro" id="IPR050153">
    <property type="entry name" value="Metal_Ion_Import_ABC"/>
</dbReference>
<name>D0L472_GORB4</name>
<dbReference type="InterPro" id="IPR027417">
    <property type="entry name" value="P-loop_NTPase"/>
</dbReference>
<comment type="similarity">
    <text evidence="1">Belongs to the ABC transporter superfamily.</text>
</comment>
<dbReference type="PANTHER" id="PTHR42734:SF5">
    <property type="entry name" value="IRON TRANSPORT SYSTEM ATP-BINDING PROTEIN HI_0361-RELATED"/>
    <property type="match status" value="1"/>
</dbReference>
<dbReference type="PROSITE" id="PS50893">
    <property type="entry name" value="ABC_TRANSPORTER_2"/>
    <property type="match status" value="1"/>
</dbReference>
<evidence type="ECO:0000313" key="7">
    <source>
        <dbReference type="Proteomes" id="UP000001219"/>
    </source>
</evidence>
<dbReference type="Pfam" id="PF00005">
    <property type="entry name" value="ABC_tran"/>
    <property type="match status" value="1"/>
</dbReference>
<evidence type="ECO:0000256" key="1">
    <source>
        <dbReference type="ARBA" id="ARBA00005417"/>
    </source>
</evidence>
<evidence type="ECO:0000259" key="5">
    <source>
        <dbReference type="PROSITE" id="PS50893"/>
    </source>
</evidence>
<dbReference type="AlphaFoldDB" id="D0L472"/>
<dbReference type="InterPro" id="IPR017871">
    <property type="entry name" value="ABC_transporter-like_CS"/>
</dbReference>
<dbReference type="Gene3D" id="3.40.50.300">
    <property type="entry name" value="P-loop containing nucleotide triphosphate hydrolases"/>
    <property type="match status" value="1"/>
</dbReference>
<dbReference type="PANTHER" id="PTHR42734">
    <property type="entry name" value="METAL TRANSPORT SYSTEM ATP-BINDING PROTEIN TM_0124-RELATED"/>
    <property type="match status" value="1"/>
</dbReference>
<protein>
    <submittedName>
        <fullName evidence="6">ABC transporter related protein</fullName>
    </submittedName>
</protein>
<keyword evidence="2" id="KW-0813">Transport</keyword>
<dbReference type="STRING" id="526226.Gbro_0985"/>
<keyword evidence="7" id="KW-1185">Reference proteome</keyword>
<evidence type="ECO:0000313" key="6">
    <source>
        <dbReference type="EMBL" id="ACY20296.1"/>
    </source>
</evidence>
<dbReference type="KEGG" id="gbr:Gbro_0985"/>
<keyword evidence="4" id="KW-0067">ATP-binding</keyword>
<organism evidence="6 7">
    <name type="scientific">Gordonia bronchialis (strain ATCC 25592 / DSM 43247 / BCRC 13721 / JCM 3198 / KCTC 3076 / NBRC 16047 / NCTC 10667)</name>
    <name type="common">Rhodococcus bronchialis</name>
    <dbReference type="NCBI Taxonomy" id="526226"/>
    <lineage>
        <taxon>Bacteria</taxon>
        <taxon>Bacillati</taxon>
        <taxon>Actinomycetota</taxon>
        <taxon>Actinomycetes</taxon>
        <taxon>Mycobacteriales</taxon>
        <taxon>Gordoniaceae</taxon>
        <taxon>Gordonia</taxon>
    </lineage>
</organism>
<dbReference type="Proteomes" id="UP000001219">
    <property type="component" value="Chromosome"/>
</dbReference>